<dbReference type="SUPFAM" id="SSF51206">
    <property type="entry name" value="cAMP-binding domain-like"/>
    <property type="match status" value="1"/>
</dbReference>
<evidence type="ECO:0000313" key="2">
    <source>
        <dbReference type="EMBL" id="MBB4741250.1"/>
    </source>
</evidence>
<dbReference type="InterPro" id="IPR014710">
    <property type="entry name" value="RmlC-like_jellyroll"/>
</dbReference>
<name>A0A7W7GZM2_9ACTN</name>
<reference evidence="2 3" key="1">
    <citation type="submission" date="2020-08" db="EMBL/GenBank/DDBJ databases">
        <title>Sequencing the genomes of 1000 actinobacteria strains.</title>
        <authorList>
            <person name="Klenk H.-P."/>
        </authorList>
    </citation>
    <scope>NUCLEOTIDE SEQUENCE [LARGE SCALE GENOMIC DNA]</scope>
    <source>
        <strain evidence="2 3">DSM 45809</strain>
    </source>
</reference>
<gene>
    <name evidence="2" type="ORF">BJY16_004709</name>
</gene>
<organism evidence="2 3">
    <name type="scientific">Actinoplanes octamycinicus</name>
    <dbReference type="NCBI Taxonomy" id="135948"/>
    <lineage>
        <taxon>Bacteria</taxon>
        <taxon>Bacillati</taxon>
        <taxon>Actinomycetota</taxon>
        <taxon>Actinomycetes</taxon>
        <taxon>Micromonosporales</taxon>
        <taxon>Micromonosporaceae</taxon>
        <taxon>Actinoplanes</taxon>
    </lineage>
</organism>
<dbReference type="Gene3D" id="2.60.120.10">
    <property type="entry name" value="Jelly Rolls"/>
    <property type="match status" value="1"/>
</dbReference>
<accession>A0A7W7GZM2</accession>
<dbReference type="RefSeq" id="WP_185041756.1">
    <property type="nucleotide sequence ID" value="NZ_BAABFG010000005.1"/>
</dbReference>
<dbReference type="AlphaFoldDB" id="A0A7W7GZM2"/>
<proteinExistence type="predicted"/>
<keyword evidence="3" id="KW-1185">Reference proteome</keyword>
<dbReference type="EMBL" id="JACHNB010000001">
    <property type="protein sequence ID" value="MBB4741250.1"/>
    <property type="molecule type" value="Genomic_DNA"/>
</dbReference>
<feature type="domain" description="Cyclic nucleotide-binding" evidence="1">
    <location>
        <begin position="15"/>
        <end position="135"/>
    </location>
</feature>
<protein>
    <submittedName>
        <fullName evidence="2">CRP-like cAMP-binding protein</fullName>
    </submittedName>
</protein>
<dbReference type="CDD" id="cd00038">
    <property type="entry name" value="CAP_ED"/>
    <property type="match status" value="1"/>
</dbReference>
<evidence type="ECO:0000259" key="1">
    <source>
        <dbReference type="PROSITE" id="PS50042"/>
    </source>
</evidence>
<evidence type="ECO:0000313" key="3">
    <source>
        <dbReference type="Proteomes" id="UP000546162"/>
    </source>
</evidence>
<dbReference type="InterPro" id="IPR000595">
    <property type="entry name" value="cNMP-bd_dom"/>
</dbReference>
<comment type="caution">
    <text evidence="2">The sequence shown here is derived from an EMBL/GenBank/DDBJ whole genome shotgun (WGS) entry which is preliminary data.</text>
</comment>
<dbReference type="SMART" id="SM00100">
    <property type="entry name" value="cNMP"/>
    <property type="match status" value="1"/>
</dbReference>
<dbReference type="Pfam" id="PF00027">
    <property type="entry name" value="cNMP_binding"/>
    <property type="match status" value="1"/>
</dbReference>
<dbReference type="PROSITE" id="PS50042">
    <property type="entry name" value="CNMP_BINDING_3"/>
    <property type="match status" value="1"/>
</dbReference>
<sequence length="158" mass="17757">MSTLSVFDQLALHDFAADLPAELLHRLSVHGRPVFHASRYRLFSAGAPAERFWLLNSGAVALDMTVPGRGDIVIERLRPGAVIGWSWLIPPYRWRFGAVVAEDIHALEFDAARIRELIAEDPAIGRDLTTRFLTVLADRLEASRHRLAELYAYPDTPE</sequence>
<dbReference type="InterPro" id="IPR018490">
    <property type="entry name" value="cNMP-bd_dom_sf"/>
</dbReference>
<dbReference type="Proteomes" id="UP000546162">
    <property type="component" value="Unassembled WGS sequence"/>
</dbReference>